<evidence type="ECO:0000313" key="3">
    <source>
        <dbReference type="Proteomes" id="UP001165488"/>
    </source>
</evidence>
<comment type="caution">
    <text evidence="2">The sequence shown here is derived from an EMBL/GenBank/DDBJ whole genome shotgun (WGS) entry which is preliminary data.</text>
</comment>
<feature type="transmembrane region" description="Helical" evidence="1">
    <location>
        <begin position="88"/>
        <end position="108"/>
    </location>
</feature>
<sequence>MKLDKDQIDQLKKLISYKGYPQVDVQYEILDHVACKVEVLMEENPKLSLSDAFRKVHASFGIFGFSELEESYVKMISKRLRGYYWEELKSLLTSYRILYPILILLILFQPSNWFQDSKSWILMMIGFVLISFLTIIIRYWRKHNKYKKYASYIASNNVFAMINFGIITCSQSWNFVYNDNSTPDVLFSRIFKGVILSCLCLLFVSIFILPRVLDRSMSDTEELINIYGEN</sequence>
<feature type="transmembrane region" description="Helical" evidence="1">
    <location>
        <begin position="193"/>
        <end position="213"/>
    </location>
</feature>
<evidence type="ECO:0000313" key="2">
    <source>
        <dbReference type="EMBL" id="MCH7397633.1"/>
    </source>
</evidence>
<dbReference type="EMBL" id="JAKZGS010000003">
    <property type="protein sequence ID" value="MCH7397633.1"/>
    <property type="molecule type" value="Genomic_DNA"/>
</dbReference>
<feature type="transmembrane region" description="Helical" evidence="1">
    <location>
        <begin position="120"/>
        <end position="140"/>
    </location>
</feature>
<evidence type="ECO:0000256" key="1">
    <source>
        <dbReference type="SAM" id="Phobius"/>
    </source>
</evidence>
<gene>
    <name evidence="2" type="ORF">MM236_06515</name>
</gene>
<name>A0ABS9UM65_9BACT</name>
<keyword evidence="1" id="KW-0812">Transmembrane</keyword>
<proteinExistence type="predicted"/>
<keyword evidence="1" id="KW-1133">Transmembrane helix</keyword>
<keyword evidence="1" id="KW-0472">Membrane</keyword>
<reference evidence="2" key="1">
    <citation type="submission" date="2022-03" db="EMBL/GenBank/DDBJ databases">
        <title>De novo assembled genomes of Belliella spp. (Cyclobacteriaceae) strains.</title>
        <authorList>
            <person name="Szabo A."/>
            <person name="Korponai K."/>
            <person name="Felfoldi T."/>
        </authorList>
    </citation>
    <scope>NUCLEOTIDE SEQUENCE</scope>
    <source>
        <strain evidence="2">DSM 107340</strain>
    </source>
</reference>
<protein>
    <submittedName>
        <fullName evidence="2">Uncharacterized protein</fullName>
    </submittedName>
</protein>
<organism evidence="2 3">
    <name type="scientific">Belliella calami</name>
    <dbReference type="NCBI Taxonomy" id="2923436"/>
    <lineage>
        <taxon>Bacteria</taxon>
        <taxon>Pseudomonadati</taxon>
        <taxon>Bacteroidota</taxon>
        <taxon>Cytophagia</taxon>
        <taxon>Cytophagales</taxon>
        <taxon>Cyclobacteriaceae</taxon>
        <taxon>Belliella</taxon>
    </lineage>
</organism>
<feature type="transmembrane region" description="Helical" evidence="1">
    <location>
        <begin position="152"/>
        <end position="173"/>
    </location>
</feature>
<dbReference type="Proteomes" id="UP001165488">
    <property type="component" value="Unassembled WGS sequence"/>
</dbReference>
<accession>A0ABS9UM65</accession>
<dbReference type="RefSeq" id="WP_241274138.1">
    <property type="nucleotide sequence ID" value="NZ_JAKZGS010000003.1"/>
</dbReference>
<keyword evidence="3" id="KW-1185">Reference proteome</keyword>